<dbReference type="Gene3D" id="1.20.120.530">
    <property type="entry name" value="GntR ligand-binding domain-like"/>
    <property type="match status" value="1"/>
</dbReference>
<dbReference type="Pfam" id="PF00392">
    <property type="entry name" value="GntR"/>
    <property type="match status" value="1"/>
</dbReference>
<dbReference type="RefSeq" id="WP_109705677.1">
    <property type="nucleotide sequence ID" value="NZ_QGDB01000002.1"/>
</dbReference>
<keyword evidence="7" id="KW-1185">Reference proteome</keyword>
<dbReference type="CDD" id="cd07377">
    <property type="entry name" value="WHTH_GntR"/>
    <property type="match status" value="1"/>
</dbReference>
<reference evidence="6 7" key="1">
    <citation type="submission" date="2018-05" db="EMBL/GenBank/DDBJ databases">
        <title>Comparative genomic sequence analysis between strain HN4 and CCM 8460T (Falsochrobactrum ovis) will provide more evidence to prove that HN4 is a new species of Falsochrobactrum.</title>
        <authorList>
            <person name="Lyu W."/>
            <person name="Sun L."/>
            <person name="Yao L."/>
        </authorList>
    </citation>
    <scope>NUCLEOTIDE SEQUENCE [LARGE SCALE GENOMIC DNA]</scope>
    <source>
        <strain evidence="6 7">HN4</strain>
    </source>
</reference>
<keyword evidence="3" id="KW-0804">Transcription</keyword>
<gene>
    <name evidence="6" type="ORF">DKP76_06865</name>
</gene>
<dbReference type="SUPFAM" id="SSF48008">
    <property type="entry name" value="GntR ligand-binding domain-like"/>
    <property type="match status" value="1"/>
</dbReference>
<dbReference type="Gene3D" id="1.10.10.10">
    <property type="entry name" value="Winged helix-like DNA-binding domain superfamily/Winged helix DNA-binding domain"/>
    <property type="match status" value="1"/>
</dbReference>
<dbReference type="AlphaFoldDB" id="A0A316JUD1"/>
<dbReference type="SMART" id="SM00345">
    <property type="entry name" value="HTH_GNTR"/>
    <property type="match status" value="1"/>
</dbReference>
<dbReference type="Pfam" id="PF07729">
    <property type="entry name" value="FCD"/>
    <property type="match status" value="1"/>
</dbReference>
<dbReference type="GO" id="GO:0003700">
    <property type="term" value="F:DNA-binding transcription factor activity"/>
    <property type="evidence" value="ECO:0007669"/>
    <property type="project" value="InterPro"/>
</dbReference>
<dbReference type="InterPro" id="IPR036390">
    <property type="entry name" value="WH_DNA-bd_sf"/>
</dbReference>
<evidence type="ECO:0000313" key="7">
    <source>
        <dbReference type="Proteomes" id="UP000245865"/>
    </source>
</evidence>
<dbReference type="InterPro" id="IPR008920">
    <property type="entry name" value="TF_FadR/GntR_C"/>
</dbReference>
<keyword evidence="2" id="KW-0238">DNA-binding</keyword>
<dbReference type="SMART" id="SM00895">
    <property type="entry name" value="FCD"/>
    <property type="match status" value="1"/>
</dbReference>
<dbReference type="PANTHER" id="PTHR43537:SF5">
    <property type="entry name" value="UXU OPERON TRANSCRIPTIONAL REGULATOR"/>
    <property type="match status" value="1"/>
</dbReference>
<evidence type="ECO:0000256" key="1">
    <source>
        <dbReference type="ARBA" id="ARBA00023015"/>
    </source>
</evidence>
<dbReference type="PROSITE" id="PS50949">
    <property type="entry name" value="HTH_GNTR"/>
    <property type="match status" value="1"/>
</dbReference>
<evidence type="ECO:0000313" key="6">
    <source>
        <dbReference type="EMBL" id="PWL18780.1"/>
    </source>
</evidence>
<evidence type="ECO:0000256" key="3">
    <source>
        <dbReference type="ARBA" id="ARBA00023163"/>
    </source>
</evidence>
<comment type="caution">
    <text evidence="6">The sequence shown here is derived from an EMBL/GenBank/DDBJ whole genome shotgun (WGS) entry which is preliminary data.</text>
</comment>
<feature type="domain" description="HTH gntR-type" evidence="5">
    <location>
        <begin position="11"/>
        <end position="79"/>
    </location>
</feature>
<evidence type="ECO:0000256" key="2">
    <source>
        <dbReference type="ARBA" id="ARBA00023125"/>
    </source>
</evidence>
<dbReference type="InterPro" id="IPR011711">
    <property type="entry name" value="GntR_C"/>
</dbReference>
<dbReference type="Proteomes" id="UP000245865">
    <property type="component" value="Unassembled WGS sequence"/>
</dbReference>
<dbReference type="OrthoDB" id="9812645at2"/>
<organism evidence="6 7">
    <name type="scientific">Falsochrobactrum shanghaiense</name>
    <dbReference type="NCBI Taxonomy" id="2201899"/>
    <lineage>
        <taxon>Bacteria</taxon>
        <taxon>Pseudomonadati</taxon>
        <taxon>Pseudomonadota</taxon>
        <taxon>Alphaproteobacteria</taxon>
        <taxon>Hyphomicrobiales</taxon>
        <taxon>Brucellaceae</taxon>
        <taxon>Falsochrobactrum</taxon>
    </lineage>
</organism>
<dbReference type="SUPFAM" id="SSF46785">
    <property type="entry name" value="Winged helix' DNA-binding domain"/>
    <property type="match status" value="1"/>
</dbReference>
<evidence type="ECO:0000259" key="5">
    <source>
        <dbReference type="PROSITE" id="PS50949"/>
    </source>
</evidence>
<dbReference type="InterPro" id="IPR000524">
    <property type="entry name" value="Tscrpt_reg_HTH_GntR"/>
</dbReference>
<evidence type="ECO:0000256" key="4">
    <source>
        <dbReference type="SAM" id="MobiDB-lite"/>
    </source>
</evidence>
<keyword evidence="1" id="KW-0805">Transcription regulation</keyword>
<protein>
    <submittedName>
        <fullName evidence="6">GntR family transcriptional regulator</fullName>
    </submittedName>
</protein>
<dbReference type="EMBL" id="QGDB01000002">
    <property type="protein sequence ID" value="PWL18780.1"/>
    <property type="molecule type" value="Genomic_DNA"/>
</dbReference>
<feature type="region of interest" description="Disordered" evidence="4">
    <location>
        <begin position="224"/>
        <end position="250"/>
    </location>
</feature>
<sequence>MSDHNGSVEPRRLYQQIADQVRLLIRDGQFPVGSRLPAERELAYQLGVSRPSLREALIALEIAGNVEIRMGSGVYVSVEPENRSAGTNSSIGESALEITQARALIEGSAIVMACSCITSEALARLRANLDVMAGQIAAGRKAIEQDRQFHMIIAEQSGNSVMTRIVRDLFDERHSPLTAQLRTRFETVDTWVQALAEHEKIYAALEARDPLLAQAAMRTHLEASKQRWMESEPTRAEAGDMNLRMRSENE</sequence>
<name>A0A316JUD1_9HYPH</name>
<dbReference type="PANTHER" id="PTHR43537">
    <property type="entry name" value="TRANSCRIPTIONAL REGULATOR, GNTR FAMILY"/>
    <property type="match status" value="1"/>
</dbReference>
<accession>A0A316JUD1</accession>
<dbReference type="InterPro" id="IPR036388">
    <property type="entry name" value="WH-like_DNA-bd_sf"/>
</dbReference>
<dbReference type="PRINTS" id="PR00035">
    <property type="entry name" value="HTHGNTR"/>
</dbReference>
<proteinExistence type="predicted"/>
<dbReference type="GO" id="GO:0003677">
    <property type="term" value="F:DNA binding"/>
    <property type="evidence" value="ECO:0007669"/>
    <property type="project" value="UniProtKB-KW"/>
</dbReference>